<dbReference type="InterPro" id="IPR050980">
    <property type="entry name" value="2C_sensor_his_kinase"/>
</dbReference>
<feature type="domain" description="Histidine kinase" evidence="16">
    <location>
        <begin position="228"/>
        <end position="430"/>
    </location>
</feature>
<evidence type="ECO:0000256" key="15">
    <source>
        <dbReference type="SAM" id="Phobius"/>
    </source>
</evidence>
<dbReference type="Proteomes" id="UP000288953">
    <property type="component" value="Chromosome"/>
</dbReference>
<dbReference type="PROSITE" id="PS50109">
    <property type="entry name" value="HIS_KIN"/>
    <property type="match status" value="1"/>
</dbReference>
<keyword evidence="14 15" id="KW-0472">Membrane</keyword>
<dbReference type="RefSeq" id="WP_129210564.1">
    <property type="nucleotide sequence ID" value="NZ_CP026512.1"/>
</dbReference>
<dbReference type="Gene3D" id="3.30.565.10">
    <property type="entry name" value="Histidine kinase-like ATPase, C-terminal domain"/>
    <property type="match status" value="1"/>
</dbReference>
<keyword evidence="4" id="KW-1003">Cell membrane</keyword>
<evidence type="ECO:0000256" key="6">
    <source>
        <dbReference type="ARBA" id="ARBA00022553"/>
    </source>
</evidence>
<keyword evidence="13" id="KW-0902">Two-component regulatory system</keyword>
<evidence type="ECO:0000256" key="10">
    <source>
        <dbReference type="ARBA" id="ARBA00022777"/>
    </source>
</evidence>
<dbReference type="SMART" id="SM00387">
    <property type="entry name" value="HATPase_c"/>
    <property type="match status" value="1"/>
</dbReference>
<keyword evidence="6" id="KW-0597">Phosphoprotein</keyword>
<evidence type="ECO:0000256" key="5">
    <source>
        <dbReference type="ARBA" id="ARBA00022519"/>
    </source>
</evidence>
<reference evidence="18 19" key="1">
    <citation type="journal article" date="2018" name="Genome Biol. Evol.">
        <title>Partnering With a Pest: Genomes of Hemlock Woolly Adelgid Symbionts Reveal Atypical Nutritional Provisioning Patterns in Dual-Obligate Bacteria.</title>
        <authorList>
            <person name="Weglarz K.M."/>
            <person name="Havill N.P."/>
            <person name="Burke G.R."/>
            <person name="von Dohlen C.D."/>
        </authorList>
    </citation>
    <scope>NUCLEOTIDE SEQUENCE [LARGE SCALE GENOMIC DNA]</scope>
    <source>
        <strain evidence="18 19">HWA_ENA</strain>
    </source>
</reference>
<dbReference type="CDD" id="cd00082">
    <property type="entry name" value="HisKA"/>
    <property type="match status" value="1"/>
</dbReference>
<dbReference type="Gene3D" id="1.10.287.130">
    <property type="match status" value="1"/>
</dbReference>
<dbReference type="EC" id="2.7.13.3" evidence="3"/>
<evidence type="ECO:0000256" key="13">
    <source>
        <dbReference type="ARBA" id="ARBA00023012"/>
    </source>
</evidence>
<dbReference type="PROSITE" id="PS50885">
    <property type="entry name" value="HAMP"/>
    <property type="match status" value="1"/>
</dbReference>
<dbReference type="InterPro" id="IPR004358">
    <property type="entry name" value="Sig_transdc_His_kin-like_C"/>
</dbReference>
<evidence type="ECO:0000259" key="16">
    <source>
        <dbReference type="PROSITE" id="PS50109"/>
    </source>
</evidence>
<keyword evidence="19" id="KW-1185">Reference proteome</keyword>
<keyword evidence="10" id="KW-0418">Kinase</keyword>
<evidence type="ECO:0000256" key="8">
    <source>
        <dbReference type="ARBA" id="ARBA00022692"/>
    </source>
</evidence>
<dbReference type="InterPro" id="IPR003594">
    <property type="entry name" value="HATPase_dom"/>
</dbReference>
<feature type="transmembrane region" description="Helical" evidence="15">
    <location>
        <begin position="12"/>
        <end position="34"/>
    </location>
</feature>
<comment type="catalytic activity">
    <reaction evidence="1">
        <text>ATP + protein L-histidine = ADP + protein N-phospho-L-histidine.</text>
        <dbReference type="EC" id="2.7.13.3"/>
    </reaction>
</comment>
<evidence type="ECO:0000259" key="17">
    <source>
        <dbReference type="PROSITE" id="PS50885"/>
    </source>
</evidence>
<dbReference type="InterPro" id="IPR005467">
    <property type="entry name" value="His_kinase_dom"/>
</dbReference>
<evidence type="ECO:0000256" key="3">
    <source>
        <dbReference type="ARBA" id="ARBA00012438"/>
    </source>
</evidence>
<evidence type="ECO:0000313" key="18">
    <source>
        <dbReference type="EMBL" id="QAX81515.1"/>
    </source>
</evidence>
<dbReference type="PANTHER" id="PTHR44936">
    <property type="entry name" value="SENSOR PROTEIN CREC"/>
    <property type="match status" value="1"/>
</dbReference>
<accession>A0ABX5R794</accession>
<evidence type="ECO:0000256" key="7">
    <source>
        <dbReference type="ARBA" id="ARBA00022679"/>
    </source>
</evidence>
<dbReference type="InterPro" id="IPR003660">
    <property type="entry name" value="HAMP_dom"/>
</dbReference>
<feature type="transmembrane region" description="Helical" evidence="15">
    <location>
        <begin position="145"/>
        <end position="167"/>
    </location>
</feature>
<dbReference type="SUPFAM" id="SSF47384">
    <property type="entry name" value="Homodimeric domain of signal transducing histidine kinase"/>
    <property type="match status" value="1"/>
</dbReference>
<organism evidence="18 19">
    <name type="scientific">Candidatus Pseudomonas adelgestsugas</name>
    <dbReference type="NCBI Taxonomy" id="1302376"/>
    <lineage>
        <taxon>Bacteria</taxon>
        <taxon>Pseudomonadati</taxon>
        <taxon>Pseudomonadota</taxon>
        <taxon>Gammaproteobacteria</taxon>
        <taxon>Pseudomonadales</taxon>
        <taxon>Pseudomonadaceae</taxon>
        <taxon>Pseudomonas</taxon>
    </lineage>
</organism>
<gene>
    <name evidence="18" type="primary">envZ</name>
    <name evidence="18" type="ORF">C3B55_00147</name>
</gene>
<dbReference type="GO" id="GO:0004673">
    <property type="term" value="F:protein histidine kinase activity"/>
    <property type="evidence" value="ECO:0007669"/>
    <property type="project" value="UniProtKB-EC"/>
</dbReference>
<dbReference type="SMART" id="SM00388">
    <property type="entry name" value="HisKA"/>
    <property type="match status" value="1"/>
</dbReference>
<sequence length="437" mass="49718">MKIPFWFHHSFLLRILWLILIVVIFSKALTPVYLLMNEYVLVDQQYSHGVALMLRAYWAVDLKNREKISKVSTLIQVNGADVPAGEQCWPYNEIYQRQMQAELGQNTEVRLRMHVLPVLWVKAPNLGNAWIEVPLYHKPLYRQKIWCVFGWFLAVWLFSIKSAWIFIRQFNQQLKRLVFAACQLGQGHSVRLPISDTSSEMTEVYSAFNQMAEKVKQAGCERELMLAGVFHDLRIPLTRLRLSLELIGNHADLTNAMVRDIEDMDTILSQFLAFIRDGHDEIIEEVNLTDLIHEVVTSYNQNGTQVYMRLEPIQSFALRRVSIKRLLNNLIHNALHHAGSGVEVAAYVSGTSNAPYVVLSVMDRGSGIDPVELEGIFNPFTRGDRAFGKKGTGLGLAIVRRIASMHGGNIELRNRETGGLEARVCLPLGLMLPRDAP</sequence>
<keyword evidence="11" id="KW-0067">ATP-binding</keyword>
<dbReference type="PANTHER" id="PTHR44936:SF5">
    <property type="entry name" value="SENSOR HISTIDINE KINASE ENVZ"/>
    <property type="match status" value="1"/>
</dbReference>
<dbReference type="InterPro" id="IPR036890">
    <property type="entry name" value="HATPase_C_sf"/>
</dbReference>
<evidence type="ECO:0000256" key="11">
    <source>
        <dbReference type="ARBA" id="ARBA00022840"/>
    </source>
</evidence>
<evidence type="ECO:0000256" key="1">
    <source>
        <dbReference type="ARBA" id="ARBA00000085"/>
    </source>
</evidence>
<dbReference type="Pfam" id="PF00512">
    <property type="entry name" value="HisKA"/>
    <property type="match status" value="1"/>
</dbReference>
<evidence type="ECO:0000256" key="9">
    <source>
        <dbReference type="ARBA" id="ARBA00022741"/>
    </source>
</evidence>
<evidence type="ECO:0000313" key="19">
    <source>
        <dbReference type="Proteomes" id="UP000288953"/>
    </source>
</evidence>
<keyword evidence="9" id="KW-0547">Nucleotide-binding</keyword>
<evidence type="ECO:0000256" key="4">
    <source>
        <dbReference type="ARBA" id="ARBA00022475"/>
    </source>
</evidence>
<dbReference type="InterPro" id="IPR003661">
    <property type="entry name" value="HisK_dim/P_dom"/>
</dbReference>
<dbReference type="EMBL" id="CP026512">
    <property type="protein sequence ID" value="QAX81515.1"/>
    <property type="molecule type" value="Genomic_DNA"/>
</dbReference>
<dbReference type="PRINTS" id="PR00344">
    <property type="entry name" value="BCTRLSENSOR"/>
</dbReference>
<protein>
    <recommendedName>
        <fullName evidence="3">histidine kinase</fullName>
        <ecNumber evidence="3">2.7.13.3</ecNumber>
    </recommendedName>
</protein>
<evidence type="ECO:0000256" key="14">
    <source>
        <dbReference type="ARBA" id="ARBA00023136"/>
    </source>
</evidence>
<dbReference type="CDD" id="cd06225">
    <property type="entry name" value="HAMP"/>
    <property type="match status" value="1"/>
</dbReference>
<comment type="subcellular location">
    <subcellularLocation>
        <location evidence="2">Cell inner membrane</location>
        <topology evidence="2">Multi-pass membrane protein</topology>
    </subcellularLocation>
</comment>
<evidence type="ECO:0000256" key="12">
    <source>
        <dbReference type="ARBA" id="ARBA00022989"/>
    </source>
</evidence>
<proteinExistence type="predicted"/>
<keyword evidence="8 15" id="KW-0812">Transmembrane</keyword>
<keyword evidence="5" id="KW-0997">Cell inner membrane</keyword>
<keyword evidence="7 18" id="KW-0808">Transferase</keyword>
<evidence type="ECO:0000256" key="2">
    <source>
        <dbReference type="ARBA" id="ARBA00004429"/>
    </source>
</evidence>
<feature type="domain" description="HAMP" evidence="17">
    <location>
        <begin position="168"/>
        <end position="220"/>
    </location>
</feature>
<dbReference type="SUPFAM" id="SSF55874">
    <property type="entry name" value="ATPase domain of HSP90 chaperone/DNA topoisomerase II/histidine kinase"/>
    <property type="match status" value="1"/>
</dbReference>
<dbReference type="Pfam" id="PF02518">
    <property type="entry name" value="HATPase_c"/>
    <property type="match status" value="1"/>
</dbReference>
<keyword evidence="12 15" id="KW-1133">Transmembrane helix</keyword>
<name>A0ABX5R794_9PSED</name>
<dbReference type="InterPro" id="IPR036097">
    <property type="entry name" value="HisK_dim/P_sf"/>
</dbReference>